<keyword evidence="1" id="KW-0812">Transmembrane</keyword>
<dbReference type="AlphaFoldDB" id="A0A420E550"/>
<evidence type="ECO:0000313" key="3">
    <source>
        <dbReference type="Proteomes" id="UP000285780"/>
    </source>
</evidence>
<gene>
    <name evidence="2" type="ORF">C8N26_0583</name>
</gene>
<sequence length="49" mass="5419">MNKTNYIIIGISIILLSIGIIAKVNLFTILSLIITISIVAYLIKNEKSK</sequence>
<feature type="transmembrane region" description="Helical" evidence="1">
    <location>
        <begin position="6"/>
        <end position="39"/>
    </location>
</feature>
<comment type="caution">
    <text evidence="2">The sequence shown here is derived from an EMBL/GenBank/DDBJ whole genome shotgun (WGS) entry which is preliminary data.</text>
</comment>
<keyword evidence="1" id="KW-0472">Membrane</keyword>
<protein>
    <submittedName>
        <fullName evidence="2">Uncharacterized protein</fullName>
    </submittedName>
</protein>
<reference evidence="2 3" key="1">
    <citation type="submission" date="2018-09" db="EMBL/GenBank/DDBJ databases">
        <title>Genomic Encyclopedia of Archaeal and Bacterial Type Strains, Phase II (KMG-II): from individual species to whole genera.</title>
        <authorList>
            <person name="Goeker M."/>
        </authorList>
    </citation>
    <scope>NUCLEOTIDE SEQUENCE [LARGE SCALE GENOMIC DNA]</scope>
    <source>
        <strain evidence="2 3">DSM 16505</strain>
    </source>
</reference>
<dbReference type="Proteomes" id="UP000285780">
    <property type="component" value="Unassembled WGS sequence"/>
</dbReference>
<accession>A0A420E550</accession>
<name>A0A420E550_9FLAO</name>
<organism evidence="2 3">
    <name type="scientific">Tenacibaculum lutimaris</name>
    <dbReference type="NCBI Taxonomy" id="285258"/>
    <lineage>
        <taxon>Bacteria</taxon>
        <taxon>Pseudomonadati</taxon>
        <taxon>Bacteroidota</taxon>
        <taxon>Flavobacteriia</taxon>
        <taxon>Flavobacteriales</taxon>
        <taxon>Flavobacteriaceae</taxon>
        <taxon>Tenacibaculum</taxon>
    </lineage>
</organism>
<keyword evidence="3" id="KW-1185">Reference proteome</keyword>
<evidence type="ECO:0000256" key="1">
    <source>
        <dbReference type="SAM" id="Phobius"/>
    </source>
</evidence>
<evidence type="ECO:0000313" key="2">
    <source>
        <dbReference type="EMBL" id="RKF05182.1"/>
    </source>
</evidence>
<keyword evidence="1" id="KW-1133">Transmembrane helix</keyword>
<dbReference type="EMBL" id="RAQM01000006">
    <property type="protein sequence ID" value="RKF05182.1"/>
    <property type="molecule type" value="Genomic_DNA"/>
</dbReference>
<proteinExistence type="predicted"/>